<evidence type="ECO:0000313" key="4">
    <source>
        <dbReference type="EMBL" id="GGC97333.1"/>
    </source>
</evidence>
<name>A0ABQ1PHS6_9MICC</name>
<dbReference type="Pfam" id="PF01266">
    <property type="entry name" value="DAO"/>
    <property type="match status" value="1"/>
</dbReference>
<keyword evidence="1" id="KW-0560">Oxidoreductase</keyword>
<accession>A0ABQ1PHS6</accession>
<dbReference type="EMBL" id="BMJI01000019">
    <property type="protein sequence ID" value="GGC97333.1"/>
    <property type="molecule type" value="Genomic_DNA"/>
</dbReference>
<dbReference type="Gene3D" id="3.50.50.60">
    <property type="entry name" value="FAD/NAD(P)-binding domain"/>
    <property type="match status" value="1"/>
</dbReference>
<protein>
    <submittedName>
        <fullName evidence="4">Glycerol-3-phosphate dehydrogenase</fullName>
    </submittedName>
</protein>
<evidence type="ECO:0000259" key="3">
    <source>
        <dbReference type="Pfam" id="PF01266"/>
    </source>
</evidence>
<feature type="region of interest" description="Disordered" evidence="2">
    <location>
        <begin position="334"/>
        <end position="353"/>
    </location>
</feature>
<dbReference type="InterPro" id="IPR006076">
    <property type="entry name" value="FAD-dep_OxRdtase"/>
</dbReference>
<feature type="domain" description="FAD dependent oxidoreductase" evidence="3">
    <location>
        <begin position="4"/>
        <end position="327"/>
    </location>
</feature>
<evidence type="ECO:0000313" key="5">
    <source>
        <dbReference type="Proteomes" id="UP000597761"/>
    </source>
</evidence>
<dbReference type="Gene3D" id="3.30.9.10">
    <property type="entry name" value="D-Amino Acid Oxidase, subunit A, domain 2"/>
    <property type="match status" value="1"/>
</dbReference>
<dbReference type="InterPro" id="IPR036188">
    <property type="entry name" value="FAD/NAD-bd_sf"/>
</dbReference>
<evidence type="ECO:0000256" key="1">
    <source>
        <dbReference type="ARBA" id="ARBA00023002"/>
    </source>
</evidence>
<dbReference type="SUPFAM" id="SSF51905">
    <property type="entry name" value="FAD/NAD(P)-binding domain"/>
    <property type="match status" value="1"/>
</dbReference>
<reference evidence="5" key="1">
    <citation type="journal article" date="2019" name="Int. J. Syst. Evol. Microbiol.">
        <title>The Global Catalogue of Microorganisms (GCM) 10K type strain sequencing project: providing services to taxonomists for standard genome sequencing and annotation.</title>
        <authorList>
            <consortium name="The Broad Institute Genomics Platform"/>
            <consortium name="The Broad Institute Genome Sequencing Center for Infectious Disease"/>
            <person name="Wu L."/>
            <person name="Ma J."/>
        </authorList>
    </citation>
    <scope>NUCLEOTIDE SEQUENCE [LARGE SCALE GENOMIC DNA]</scope>
    <source>
        <strain evidence="5">CGMCC 1.15480</strain>
    </source>
</reference>
<gene>
    <name evidence="4" type="ORF">GCM10011512_25420</name>
</gene>
<dbReference type="RefSeq" id="WP_188668801.1">
    <property type="nucleotide sequence ID" value="NZ_BMJI01000019.1"/>
</dbReference>
<proteinExistence type="predicted"/>
<dbReference type="Proteomes" id="UP000597761">
    <property type="component" value="Unassembled WGS sequence"/>
</dbReference>
<comment type="caution">
    <text evidence="4">The sequence shown here is derived from an EMBL/GenBank/DDBJ whole genome shotgun (WGS) entry which is preliminary data.</text>
</comment>
<sequence>MDTDVLIIGSGITGLSLAAALAPHTEVVIVEAEPAVAYRQSARAARQLEPTIDPPVLRALQRRSAALIAGPAGEAARPRRRVFAGADQQVRDLAAAGGLTVAEDAAGVLRQAGARDTTVAAATDEALEIDAGVLQDRYRDLALDAGTEIIPVADVHTAARTGDGWVIGAGQEGITARTVVNAAGAWADPIAVVAAVEIQGLQPHRHTAAVFALDAPIDPDTPLFVRDGVMIRPDGDGLLVASVAGSPGNAGFVPPSPAAVENLRRAAATLTGHPLGDLDRAWTAVRTRGRDGLPVVGYDGEADGFFWLAGQGDGVVHTAPALADLAAGMILERQGTERGETADATAAGRDDEPSAEAILAALSPVRRMPTRPSADLGRTPAVH</sequence>
<feature type="region of interest" description="Disordered" evidence="2">
    <location>
        <begin position="364"/>
        <end position="383"/>
    </location>
</feature>
<dbReference type="PANTHER" id="PTHR13847">
    <property type="entry name" value="SARCOSINE DEHYDROGENASE-RELATED"/>
    <property type="match status" value="1"/>
</dbReference>
<evidence type="ECO:0000256" key="2">
    <source>
        <dbReference type="SAM" id="MobiDB-lite"/>
    </source>
</evidence>
<organism evidence="4 5">
    <name type="scientific">Tersicoccus solisilvae</name>
    <dbReference type="NCBI Taxonomy" id="1882339"/>
    <lineage>
        <taxon>Bacteria</taxon>
        <taxon>Bacillati</taxon>
        <taxon>Actinomycetota</taxon>
        <taxon>Actinomycetes</taxon>
        <taxon>Micrococcales</taxon>
        <taxon>Micrococcaceae</taxon>
        <taxon>Tersicoccus</taxon>
    </lineage>
</organism>
<keyword evidence="5" id="KW-1185">Reference proteome</keyword>
<dbReference type="PANTHER" id="PTHR13847:SF287">
    <property type="entry name" value="FAD-DEPENDENT OXIDOREDUCTASE DOMAIN-CONTAINING PROTEIN 1"/>
    <property type="match status" value="1"/>
</dbReference>